<accession>A0A093VHD6</accession>
<evidence type="ECO:0000313" key="2">
    <source>
        <dbReference type="EMBL" id="KFX51957.1"/>
    </source>
</evidence>
<feature type="compositionally biased region" description="Polar residues" evidence="1">
    <location>
        <begin position="495"/>
        <end position="512"/>
    </location>
</feature>
<feature type="compositionally biased region" description="Polar residues" evidence="1">
    <location>
        <begin position="376"/>
        <end position="389"/>
    </location>
</feature>
<feature type="compositionally biased region" description="Acidic residues" evidence="1">
    <location>
        <begin position="474"/>
        <end position="488"/>
    </location>
</feature>
<feature type="compositionally biased region" description="Basic and acidic residues" evidence="1">
    <location>
        <begin position="241"/>
        <end position="267"/>
    </location>
</feature>
<feature type="compositionally biased region" description="Basic and acidic residues" evidence="1">
    <location>
        <begin position="444"/>
        <end position="453"/>
    </location>
</feature>
<feature type="compositionally biased region" description="Basic and acidic residues" evidence="1">
    <location>
        <begin position="397"/>
        <end position="407"/>
    </location>
</feature>
<proteinExistence type="predicted"/>
<feature type="compositionally biased region" description="Basic and acidic residues" evidence="1">
    <location>
        <begin position="343"/>
        <end position="357"/>
    </location>
</feature>
<feature type="compositionally biased region" description="Low complexity" evidence="1">
    <location>
        <begin position="432"/>
        <end position="441"/>
    </location>
</feature>
<dbReference type="EMBL" id="JPOX01000004">
    <property type="protein sequence ID" value="KFX51957.1"/>
    <property type="molecule type" value="Genomic_DNA"/>
</dbReference>
<name>A0A093VHD6_TALMA</name>
<comment type="caution">
    <text evidence="2">The sequence shown here is derived from an EMBL/GenBank/DDBJ whole genome shotgun (WGS) entry which is preliminary data.</text>
</comment>
<feature type="region of interest" description="Disordered" evidence="1">
    <location>
        <begin position="225"/>
        <end position="488"/>
    </location>
</feature>
<dbReference type="HOGENOM" id="CLU_024590_0_0_1"/>
<gene>
    <name evidence="2" type="ORF">GQ26_0043070</name>
</gene>
<reference evidence="2" key="2">
    <citation type="journal article" date="2014" name="PLoS Genet.">
        <title>Signature gene expression reveals novel clues to the molecular mechanisms of dimorphic transition in Penicillium marneffei.</title>
        <authorList>
            <person name="Yang E."/>
            <person name="Wang G."/>
            <person name="Cai J."/>
            <person name="Woo P.C."/>
            <person name="Lau S.K."/>
            <person name="Yuen K.-Y."/>
            <person name="Chow W.-N."/>
            <person name="Lin X."/>
        </authorList>
    </citation>
    <scope>NUCLEOTIDE SEQUENCE</scope>
    <source>
        <strain evidence="2">PM1</strain>
    </source>
</reference>
<dbReference type="PANTHER" id="PTHR36854:SF1">
    <property type="entry name" value="TRANSMEMBRANE PROTEIN"/>
    <property type="match status" value="1"/>
</dbReference>
<feature type="compositionally biased region" description="Basic and acidic residues" evidence="1">
    <location>
        <begin position="121"/>
        <end position="130"/>
    </location>
</feature>
<feature type="compositionally biased region" description="Basic and acidic residues" evidence="1">
    <location>
        <begin position="159"/>
        <end position="168"/>
    </location>
</feature>
<organism evidence="2">
    <name type="scientific">Talaromyces marneffei PM1</name>
    <dbReference type="NCBI Taxonomy" id="1077442"/>
    <lineage>
        <taxon>Eukaryota</taxon>
        <taxon>Fungi</taxon>
        <taxon>Dikarya</taxon>
        <taxon>Ascomycota</taxon>
        <taxon>Pezizomycotina</taxon>
        <taxon>Eurotiomycetes</taxon>
        <taxon>Eurotiomycetidae</taxon>
        <taxon>Eurotiales</taxon>
        <taxon>Trichocomaceae</taxon>
        <taxon>Talaromyces</taxon>
        <taxon>Talaromyces sect. Talaromyces</taxon>
    </lineage>
</organism>
<feature type="region of interest" description="Disordered" evidence="1">
    <location>
        <begin position="495"/>
        <end position="514"/>
    </location>
</feature>
<dbReference type="PANTHER" id="PTHR36854">
    <property type="entry name" value="CHROMOSOME 9, WHOLE GENOME SHOTGUN SEQUENCE"/>
    <property type="match status" value="1"/>
</dbReference>
<feature type="compositionally biased region" description="Basic and acidic residues" evidence="1">
    <location>
        <begin position="76"/>
        <end position="95"/>
    </location>
</feature>
<sequence length="846" mass="95225">MTDSITRLHISPLTPALLDSVLNPSIRLLATDISFHNIATFPENDYGFITLPSMEADKLKKKLNGSILKGKKFRVEAAREDPKKKKATTIEKDVSPKPTKTSSKRKAEDAEDNVLDGYELPADRQVKRGWTEPASAKRLKKQKKADKEASKSKLQPKSKYTEKEECLFRMKMPPNKMSETISKKNKSKKTRTPNEVVVHEFAQTFTHPSFLKSSASEKPITAKFEEGKGWMDEDGNVLEEMTSKKARTADYHPGKKDDAKERPVVKEKSRKAAAKERKQSPTPDEASSSEEEEPDWTSSSGSSESESDESDNNSGSESDDSSISDRKAKPMKNVQTTVKCKVTKNDERNEEENKSPSESDNDLEGSSEVDSEAKAPTSSEPAEATTNLQEVHPLEALFKRTPAEKNVSESPKPTFSFFADNDDDIEDEEEAATLPLEPLTPFSKQDRQIRDLRSGAPTPDTAVFNRRKLLLSEGDNDNDDDEEMDTDDDYDHTQLLAQETPSKPRIETSTQRQPEESDFVKWFWENRGDNNRAWKRRRREAAKEKRQRENRRKGLKGRGLTGVLAAKPSSFCKCTCFSNSTIIELRPINTDKDLSDGLLKRSAESSASWGWDFNDYATAKIIAREDSKEDGDTKNKQTPSRNRGLTCNDCNRAFCLDYNLPKCKGAKEEDVIATCFRAFSPSNFDFCERDSRKDEAVVIIFILATSGLLIWAILRPWVQGWVESGHRPESVHDDYLELSIFHNLTSTPLLAPTDDIRAKFTQPSATLLKTCALEKTIMEFNNMGVELLFSLDKDKRDQEGIICVAAGIGSDQSRTTMHFLRCSSFFWASAVWRNPSPSLQSSHTHG</sequence>
<feature type="compositionally biased region" description="Acidic residues" evidence="1">
    <location>
        <begin position="305"/>
        <end position="322"/>
    </location>
</feature>
<protein>
    <submittedName>
        <fullName evidence="2">Muscle M-line assembly protein unc-89</fullName>
    </submittedName>
</protein>
<feature type="compositionally biased region" description="Acidic residues" evidence="1">
    <location>
        <begin position="420"/>
        <end position="431"/>
    </location>
</feature>
<feature type="region of interest" description="Disordered" evidence="1">
    <location>
        <begin position="76"/>
        <end position="195"/>
    </location>
</feature>
<feature type="region of interest" description="Disordered" evidence="1">
    <location>
        <begin position="535"/>
        <end position="555"/>
    </location>
</feature>
<evidence type="ECO:0000256" key="1">
    <source>
        <dbReference type="SAM" id="MobiDB-lite"/>
    </source>
</evidence>
<feature type="compositionally biased region" description="Acidic residues" evidence="1">
    <location>
        <begin position="359"/>
        <end position="370"/>
    </location>
</feature>
<dbReference type="AlphaFoldDB" id="A0A093VHD6"/>
<reference key="1">
    <citation type="journal article" date="2014" name="PLoS Genet.">
        <title>Signature Gene Expression Reveals Novel Clues to the Molecular Mechanisms of Dimorphic Transition in Penicillium marneffei.</title>
        <authorList>
            <person name="Yang E."/>
            <person name="Wang G."/>
            <person name="Cai J."/>
            <person name="Woo P.C."/>
            <person name="Lau S.K."/>
            <person name="Yuen K.-Y."/>
            <person name="Chow W.-N."/>
            <person name="Lin X."/>
        </authorList>
    </citation>
    <scope>NUCLEOTIDE SEQUENCE [LARGE SCALE GENOMIC DNA]</scope>
    <source>
        <strain>PM1</strain>
    </source>
</reference>